<dbReference type="PANTHER" id="PTHR48228:SF5">
    <property type="entry name" value="ALPHA-METHYLACYL-COA RACEMASE"/>
    <property type="match status" value="1"/>
</dbReference>
<dbReference type="KEGG" id="rpy:Y013_23850"/>
<dbReference type="AlphaFoldDB" id="V9XIW7"/>
<sequence length="371" mass="40548">MMGTMNGVKIVEMAGLGPVPFAAMMMADMGADIVRIDPPSQAPTADATDIAWMGDKNTPIWRGRSAVELDLKDDQDRERALSLISEADVVLEGFRPGVMERLGLGPEECRLKNARLVYARMTGWGQTGPMKDAAGHDVNYLALSGALRYIAREGERPLPPLNLLADFGGGGMLLVVGVLSALLERTSSGMGQTVDAAMLDGTALLMTSIMGWMDRGSWIEPPGTNVIDTGAPFYEVYTTKDGRYLAFGSVEPKFYRELVRVLGIDPETLAPQFDRSQWPAMKQIFAEAVARRTFDEWVTAFDGHQACATGVFDMKEAAAHPHNVARETYVEIGGVLQPAPAPRFDRTPSSIRESRPDESVDTVLKRWSMYA</sequence>
<dbReference type="InterPro" id="IPR003673">
    <property type="entry name" value="CoA-Trfase_fam_III"/>
</dbReference>
<dbReference type="Gene3D" id="3.30.1540.10">
    <property type="entry name" value="formyl-coa transferase, domain 3"/>
    <property type="match status" value="1"/>
</dbReference>
<evidence type="ECO:0000313" key="2">
    <source>
        <dbReference type="Proteomes" id="UP000018781"/>
    </source>
</evidence>
<dbReference type="PATRIC" id="fig|1435356.3.peg.4805"/>
<protein>
    <submittedName>
        <fullName evidence="1">Carnitine dehydratase</fullName>
    </submittedName>
</protein>
<dbReference type="GO" id="GO:0003824">
    <property type="term" value="F:catalytic activity"/>
    <property type="evidence" value="ECO:0007669"/>
    <property type="project" value="InterPro"/>
</dbReference>
<dbReference type="Pfam" id="PF02515">
    <property type="entry name" value="CoA_transf_3"/>
    <property type="match status" value="1"/>
</dbReference>
<dbReference type="SUPFAM" id="SSF89796">
    <property type="entry name" value="CoA-transferase family III (CaiB/BaiF)"/>
    <property type="match status" value="1"/>
</dbReference>
<dbReference type="Gene3D" id="3.40.50.10540">
    <property type="entry name" value="Crotonobetainyl-coa:carnitine coa-transferase, domain 1"/>
    <property type="match status" value="1"/>
</dbReference>
<evidence type="ECO:0000313" key="1">
    <source>
        <dbReference type="EMBL" id="AHD23406.1"/>
    </source>
</evidence>
<accession>V9XIW7</accession>
<dbReference type="PANTHER" id="PTHR48228">
    <property type="entry name" value="SUCCINYL-COA--D-CITRAMALATE COA-TRANSFERASE"/>
    <property type="match status" value="1"/>
</dbReference>
<gene>
    <name evidence="1" type="ORF">Y013_23850</name>
</gene>
<dbReference type="Proteomes" id="UP000018781">
    <property type="component" value="Chromosome"/>
</dbReference>
<dbReference type="EMBL" id="CP006996">
    <property type="protein sequence ID" value="AHD23406.1"/>
    <property type="molecule type" value="Genomic_DNA"/>
</dbReference>
<dbReference type="HOGENOM" id="CLU_033975_5_0_11"/>
<dbReference type="InterPro" id="IPR044855">
    <property type="entry name" value="CoA-Trfase_III_dom3_sf"/>
</dbReference>
<dbReference type="eggNOG" id="COG1804">
    <property type="taxonomic scope" value="Bacteria"/>
</dbReference>
<proteinExistence type="predicted"/>
<dbReference type="InterPro" id="IPR023606">
    <property type="entry name" value="CoA-Trfase_III_dom_1_sf"/>
</dbReference>
<dbReference type="InterPro" id="IPR050509">
    <property type="entry name" value="CoA-transferase_III"/>
</dbReference>
<name>V9XIW7_9NOCA</name>
<organism evidence="1 2">
    <name type="scientific">Rhodococcus pyridinivorans SB3094</name>
    <dbReference type="NCBI Taxonomy" id="1435356"/>
    <lineage>
        <taxon>Bacteria</taxon>
        <taxon>Bacillati</taxon>
        <taxon>Actinomycetota</taxon>
        <taxon>Actinomycetes</taxon>
        <taxon>Mycobacteriales</taxon>
        <taxon>Nocardiaceae</taxon>
        <taxon>Rhodococcus</taxon>
    </lineage>
</organism>
<reference evidence="1 2" key="1">
    <citation type="journal article" date="2014" name="Genome Announc.">
        <title>Complete Genome of Rhodococcus pyridinivorans SB3094, a Methyl-Ethyl-Ketone-Degrading Bacterium Used for Bioaugmentation.</title>
        <authorList>
            <person name="Dueholm M.S."/>
            <person name="Albertsen M."/>
            <person name="D'Imperio S."/>
            <person name="Tale V.P."/>
            <person name="Lewis D."/>
            <person name="Nielsen P.H."/>
            <person name="Nielsen J.L."/>
        </authorList>
    </citation>
    <scope>NUCLEOTIDE SEQUENCE [LARGE SCALE GENOMIC DNA]</scope>
    <source>
        <strain evidence="1 2">SB3094</strain>
    </source>
</reference>